<protein>
    <submittedName>
        <fullName evidence="2">Uncharacterized protein</fullName>
    </submittedName>
</protein>
<dbReference type="PANTHER" id="PTHR16124">
    <property type="entry name" value="MIS18-BINDING PROTEIN 1"/>
    <property type="match status" value="1"/>
</dbReference>
<dbReference type="AlphaFoldDB" id="A0A974C225"/>
<gene>
    <name evidence="2" type="ORF">XELAEV_18041248mg</name>
</gene>
<dbReference type="Proteomes" id="UP000694892">
    <property type="component" value="Chromosome 8S"/>
</dbReference>
<organism evidence="2 3">
    <name type="scientific">Xenopus laevis</name>
    <name type="common">African clawed frog</name>
    <dbReference type="NCBI Taxonomy" id="8355"/>
    <lineage>
        <taxon>Eukaryota</taxon>
        <taxon>Metazoa</taxon>
        <taxon>Chordata</taxon>
        <taxon>Craniata</taxon>
        <taxon>Vertebrata</taxon>
        <taxon>Euteleostomi</taxon>
        <taxon>Amphibia</taxon>
        <taxon>Batrachia</taxon>
        <taxon>Anura</taxon>
        <taxon>Pipoidea</taxon>
        <taxon>Pipidae</taxon>
        <taxon>Xenopodinae</taxon>
        <taxon>Xenopus</taxon>
        <taxon>Xenopus</taxon>
    </lineage>
</organism>
<sequence length="91" mass="9997">MLGSIHSSTNDRYVYRMQKHTKGGALSQWGKLNKRPVGASCAPPISQRTAALGRGCKDTSDIGKLFKTDEPTASDDDDDEEEDFYFSNPSP</sequence>
<evidence type="ECO:0000313" key="3">
    <source>
        <dbReference type="Proteomes" id="UP000694892"/>
    </source>
</evidence>
<dbReference type="InterPro" id="IPR039110">
    <property type="entry name" value="KNL2-like"/>
</dbReference>
<dbReference type="PANTHER" id="PTHR16124:SF3">
    <property type="entry name" value="MIS18-BINDING PROTEIN 1"/>
    <property type="match status" value="1"/>
</dbReference>
<evidence type="ECO:0000313" key="2">
    <source>
        <dbReference type="EMBL" id="OCT65007.1"/>
    </source>
</evidence>
<dbReference type="GO" id="GO:0000775">
    <property type="term" value="C:chromosome, centromeric region"/>
    <property type="evidence" value="ECO:0007669"/>
    <property type="project" value="TreeGrafter"/>
</dbReference>
<evidence type="ECO:0000256" key="1">
    <source>
        <dbReference type="SAM" id="MobiDB-lite"/>
    </source>
</evidence>
<feature type="compositionally biased region" description="Acidic residues" evidence="1">
    <location>
        <begin position="72"/>
        <end position="84"/>
    </location>
</feature>
<reference evidence="3" key="1">
    <citation type="journal article" date="2016" name="Nature">
        <title>Genome evolution in the allotetraploid frog Xenopus laevis.</title>
        <authorList>
            <person name="Session A.M."/>
            <person name="Uno Y."/>
            <person name="Kwon T."/>
            <person name="Chapman J.A."/>
            <person name="Toyoda A."/>
            <person name="Takahashi S."/>
            <person name="Fukui A."/>
            <person name="Hikosaka A."/>
            <person name="Suzuki A."/>
            <person name="Kondo M."/>
            <person name="van Heeringen S.J."/>
            <person name="Quigley I."/>
            <person name="Heinz S."/>
            <person name="Ogino H."/>
            <person name="Ochi H."/>
            <person name="Hellsten U."/>
            <person name="Lyons J.B."/>
            <person name="Simakov O."/>
            <person name="Putnam N."/>
            <person name="Stites J."/>
            <person name="Kuroki Y."/>
            <person name="Tanaka T."/>
            <person name="Michiue T."/>
            <person name="Watanabe M."/>
            <person name="Bogdanovic O."/>
            <person name="Lister R."/>
            <person name="Georgiou G."/>
            <person name="Paranjpe S.S."/>
            <person name="van Kruijsbergen I."/>
            <person name="Shu S."/>
            <person name="Carlson J."/>
            <person name="Kinoshita T."/>
            <person name="Ohta Y."/>
            <person name="Mawaribuchi S."/>
            <person name="Jenkins J."/>
            <person name="Grimwood J."/>
            <person name="Schmutz J."/>
            <person name="Mitros T."/>
            <person name="Mozaffari S.V."/>
            <person name="Suzuki Y."/>
            <person name="Haramoto Y."/>
            <person name="Yamamoto T.S."/>
            <person name="Takagi C."/>
            <person name="Heald R."/>
            <person name="Miller K."/>
            <person name="Haudenschild C."/>
            <person name="Kitzman J."/>
            <person name="Nakayama T."/>
            <person name="Izutsu Y."/>
            <person name="Robert J."/>
            <person name="Fortriede J."/>
            <person name="Burns K."/>
            <person name="Lotay V."/>
            <person name="Karimi K."/>
            <person name="Yasuoka Y."/>
            <person name="Dichmann D.S."/>
            <person name="Flajnik M.F."/>
            <person name="Houston D.W."/>
            <person name="Shendure J."/>
            <person name="DuPasquier L."/>
            <person name="Vize P.D."/>
            <person name="Zorn A.M."/>
            <person name="Ito M."/>
            <person name="Marcotte E.M."/>
            <person name="Wallingford J.B."/>
            <person name="Ito Y."/>
            <person name="Asashima M."/>
            <person name="Ueno N."/>
            <person name="Matsuda Y."/>
            <person name="Veenstra G.J."/>
            <person name="Fujiyama A."/>
            <person name="Harland R.M."/>
            <person name="Taira M."/>
            <person name="Rokhsar D.S."/>
        </authorList>
    </citation>
    <scope>NUCLEOTIDE SEQUENCE [LARGE SCALE GENOMIC DNA]</scope>
    <source>
        <strain evidence="3">J</strain>
    </source>
</reference>
<feature type="region of interest" description="Disordered" evidence="1">
    <location>
        <begin position="60"/>
        <end position="91"/>
    </location>
</feature>
<accession>A0A974C225</accession>
<dbReference type="EMBL" id="CM004481">
    <property type="protein sequence ID" value="OCT65007.1"/>
    <property type="molecule type" value="Genomic_DNA"/>
</dbReference>
<proteinExistence type="predicted"/>
<feature type="compositionally biased region" description="Basic and acidic residues" evidence="1">
    <location>
        <begin position="60"/>
        <end position="70"/>
    </location>
</feature>
<name>A0A974C225_XENLA</name>